<proteinExistence type="predicted"/>
<evidence type="ECO:0000313" key="1">
    <source>
        <dbReference type="EMBL" id="TGG40335.1"/>
    </source>
</evidence>
<evidence type="ECO:0000313" key="2">
    <source>
        <dbReference type="Proteomes" id="UP000297635"/>
    </source>
</evidence>
<dbReference type="Gene3D" id="1.10.3670.10">
    <property type="entry name" value="Putative xylanase like domain"/>
    <property type="match status" value="1"/>
</dbReference>
<dbReference type="Pfam" id="PF07313">
    <property type="entry name" value="AmiA-like"/>
    <property type="match status" value="1"/>
</dbReference>
<dbReference type="InterPro" id="IPR010846">
    <property type="entry name" value="AmiA-like"/>
</dbReference>
<dbReference type="Gene3D" id="2.30.260.10">
    <property type="entry name" value="putative xylanase like domain"/>
    <property type="match status" value="1"/>
</dbReference>
<name>A0A4Z0V9A0_9BACT</name>
<dbReference type="RefSeq" id="WP_135471348.1">
    <property type="nucleotide sequence ID" value="NZ_CASJDB010000019.1"/>
</dbReference>
<comment type="caution">
    <text evidence="1">The sequence shown here is derived from an EMBL/GenBank/DDBJ whole genome shotgun (WGS) entry which is preliminary data.</text>
</comment>
<sequence length="293" mass="33432">MRRIITLLYIAVVSAALTGNTYASFPGEVRWHNETADTTKINRILIDASNLADKTPNELMAYIGMRFEGTPYVAGTLEGDPEMLTVNLDEMDCTTFVETVSAMALTIKERRNSWQDFLYNLEQLRYRQGRINGYASRLHYISDWIVDNTHRGNLRDITDRLPGAKYQIKTIDYMSRHRDSYPAMKDDATFEGIKNSEVGYRSHRYPYIRRSALMTKKAPFWIKEGDIIAFTTKIEGLDVTHIGIVMLKDGVPHLLHASSKLGKVVLDPTPLSEYLSKNNSITGARFIRIGEQR</sequence>
<dbReference type="EMBL" id="SJSA01000001">
    <property type="protein sequence ID" value="TGG40335.1"/>
    <property type="molecule type" value="Genomic_DNA"/>
</dbReference>
<organism evidence="1 2">
    <name type="scientific">Duncaniella freteri</name>
    <dbReference type="NCBI Taxonomy" id="2530391"/>
    <lineage>
        <taxon>Bacteria</taxon>
        <taxon>Pseudomonadati</taxon>
        <taxon>Bacteroidota</taxon>
        <taxon>Bacteroidia</taxon>
        <taxon>Bacteroidales</taxon>
        <taxon>Muribaculaceae</taxon>
        <taxon>Duncaniella</taxon>
    </lineage>
</organism>
<gene>
    <name evidence="1" type="ORF">EZ315_06395</name>
</gene>
<dbReference type="InterPro" id="IPR038765">
    <property type="entry name" value="Papain-like_cys_pep_sf"/>
</dbReference>
<dbReference type="Proteomes" id="UP000297635">
    <property type="component" value="Unassembled WGS sequence"/>
</dbReference>
<dbReference type="GeneID" id="82149418"/>
<dbReference type="SUPFAM" id="SSF54001">
    <property type="entry name" value="Cysteine proteinases"/>
    <property type="match status" value="1"/>
</dbReference>
<protein>
    <submittedName>
        <fullName evidence="1">DUF1460 domain-containing protein</fullName>
    </submittedName>
</protein>
<keyword evidence="2" id="KW-1185">Reference proteome</keyword>
<reference evidence="1 2" key="1">
    <citation type="submission" date="2019-02" db="EMBL/GenBank/DDBJ databases">
        <title>Isolation and identification of novel species under the genus Muribaculum.</title>
        <authorList>
            <person name="Miyake S."/>
            <person name="Ding Y."/>
            <person name="Low A."/>
            <person name="Soh M."/>
            <person name="Seedorf H."/>
        </authorList>
    </citation>
    <scope>NUCLEOTIDE SEQUENCE [LARGE SCALE GENOMIC DNA]</scope>
    <source>
        <strain evidence="1 2">TLL-A3</strain>
    </source>
</reference>
<dbReference type="AlphaFoldDB" id="A0A4Z0V9A0"/>
<accession>A0A4Z0V9A0</accession>